<dbReference type="GO" id="GO:0005856">
    <property type="term" value="C:cytoskeleton"/>
    <property type="evidence" value="ECO:0007669"/>
    <property type="project" value="UniProtKB-SubCell"/>
</dbReference>
<evidence type="ECO:0000259" key="8">
    <source>
        <dbReference type="PROSITE" id="PS50202"/>
    </source>
</evidence>
<dbReference type="PANTHER" id="PTHR22920">
    <property type="entry name" value="MAJOR SPERM PROTEIN"/>
    <property type="match status" value="1"/>
</dbReference>
<accession>A0A077YXN6</accession>
<keyword evidence="2" id="KW-0963">Cytoplasm</keyword>
<dbReference type="Gene3D" id="2.60.40.10">
    <property type="entry name" value="Immunoglobulins"/>
    <property type="match status" value="1"/>
</dbReference>
<dbReference type="STRING" id="36087.A0A077YXN6"/>
<comment type="subcellular location">
    <subcellularLocation>
        <location evidence="6">Cell projection</location>
        <location evidence="6">Pseudopodium</location>
    </subcellularLocation>
    <subcellularLocation>
        <location evidence="1">Cytoplasm</location>
        <location evidence="1">Cytoskeleton</location>
    </subcellularLocation>
</comment>
<evidence type="ECO:0000256" key="2">
    <source>
        <dbReference type="ARBA" id="ARBA00022490"/>
    </source>
</evidence>
<reference evidence="9" key="1">
    <citation type="submission" date="2014-01" db="EMBL/GenBank/DDBJ databases">
        <authorList>
            <person name="Aslett M."/>
        </authorList>
    </citation>
    <scope>NUCLEOTIDE SEQUENCE</scope>
</reference>
<dbReference type="PROSITE" id="PS50202">
    <property type="entry name" value="MSP"/>
    <property type="match status" value="1"/>
</dbReference>
<dbReference type="InterPro" id="IPR000535">
    <property type="entry name" value="MSP_dom"/>
</dbReference>
<protein>
    <recommendedName>
        <fullName evidence="7">Major sperm protein</fullName>
    </recommendedName>
</protein>
<evidence type="ECO:0000256" key="1">
    <source>
        <dbReference type="ARBA" id="ARBA00004245"/>
    </source>
</evidence>
<dbReference type="AlphaFoldDB" id="A0A077YXN6"/>
<dbReference type="InterPro" id="IPR051155">
    <property type="entry name" value="Nematode_MSP"/>
</dbReference>
<feature type="domain" description="MSP" evidence="8">
    <location>
        <begin position="12"/>
        <end position="129"/>
    </location>
</feature>
<evidence type="ECO:0000256" key="7">
    <source>
        <dbReference type="RuleBase" id="RU003425"/>
    </source>
</evidence>
<dbReference type="OrthoDB" id="5918453at2759"/>
<dbReference type="InterPro" id="IPR008962">
    <property type="entry name" value="PapD-like_sf"/>
</dbReference>
<evidence type="ECO:0000256" key="5">
    <source>
        <dbReference type="ARBA" id="ARBA00037744"/>
    </source>
</evidence>
<evidence type="ECO:0000256" key="4">
    <source>
        <dbReference type="ARBA" id="ARBA00023273"/>
    </source>
</evidence>
<organism evidence="9 10">
    <name type="scientific">Trichuris trichiura</name>
    <name type="common">Whipworm</name>
    <name type="synonym">Trichocephalus trichiurus</name>
    <dbReference type="NCBI Taxonomy" id="36087"/>
    <lineage>
        <taxon>Eukaryota</taxon>
        <taxon>Metazoa</taxon>
        <taxon>Ecdysozoa</taxon>
        <taxon>Nematoda</taxon>
        <taxon>Enoplea</taxon>
        <taxon>Dorylaimia</taxon>
        <taxon>Trichinellida</taxon>
        <taxon>Trichuridae</taxon>
        <taxon>Trichuris</taxon>
    </lineage>
</organism>
<evidence type="ECO:0000256" key="6">
    <source>
        <dbReference type="ARBA" id="ARBA00037818"/>
    </source>
</evidence>
<reference evidence="9" key="2">
    <citation type="submission" date="2014-03" db="EMBL/GenBank/DDBJ databases">
        <title>The whipworm genome and dual-species transcriptomics of an intimate host-pathogen interaction.</title>
        <authorList>
            <person name="Foth B.J."/>
            <person name="Tsai I.J."/>
            <person name="Reid A.J."/>
            <person name="Bancroft A.J."/>
            <person name="Nichol S."/>
            <person name="Tracey A."/>
            <person name="Holroyd N."/>
            <person name="Cotton J.A."/>
            <person name="Stanley E.J."/>
            <person name="Zarowiecki M."/>
            <person name="Liu J.Z."/>
            <person name="Huckvale T."/>
            <person name="Cooper P.J."/>
            <person name="Grencis R.K."/>
            <person name="Berriman M."/>
        </authorList>
    </citation>
    <scope>NUCLEOTIDE SEQUENCE [LARGE SCALE GENOMIC DNA]</scope>
</reference>
<dbReference type="GO" id="GO:0031143">
    <property type="term" value="C:pseudopodium"/>
    <property type="evidence" value="ECO:0007669"/>
    <property type="project" value="UniProtKB-SubCell"/>
</dbReference>
<name>A0A077YXN6_TRITR</name>
<dbReference type="Proteomes" id="UP000030665">
    <property type="component" value="Unassembled WGS sequence"/>
</dbReference>
<proteinExistence type="predicted"/>
<evidence type="ECO:0000313" key="9">
    <source>
        <dbReference type="EMBL" id="CDW52862.1"/>
    </source>
</evidence>
<sequence>MNGTQEKRIPGNLLIEPREEFEFDDLLDEKNQWVFRLTNLGSHTLAWLTVINNWKLLDVYPPCGLLRPSESVEAYVCCEFTESVTGCRSRDHISFQWTEVDDSLTEFDRSVFDGDVIIRRQSVIIKYNF</sequence>
<dbReference type="InterPro" id="IPR013783">
    <property type="entry name" value="Ig-like_fold"/>
</dbReference>
<gene>
    <name evidence="9" type="ORF">TTRE_0000112401</name>
</gene>
<keyword evidence="10" id="KW-1185">Reference proteome</keyword>
<dbReference type="SUPFAM" id="SSF49354">
    <property type="entry name" value="PapD-like"/>
    <property type="match status" value="1"/>
</dbReference>
<dbReference type="Pfam" id="PF00635">
    <property type="entry name" value="Motile_Sperm"/>
    <property type="match status" value="1"/>
</dbReference>
<keyword evidence="4" id="KW-0966">Cell projection</keyword>
<evidence type="ECO:0000256" key="3">
    <source>
        <dbReference type="ARBA" id="ARBA00023212"/>
    </source>
</evidence>
<keyword evidence="3 7" id="KW-0206">Cytoskeleton</keyword>
<evidence type="ECO:0000313" key="10">
    <source>
        <dbReference type="Proteomes" id="UP000030665"/>
    </source>
</evidence>
<dbReference type="EMBL" id="HG805833">
    <property type="protein sequence ID" value="CDW52862.1"/>
    <property type="molecule type" value="Genomic_DNA"/>
</dbReference>
<comment type="function">
    <text evidence="5 7">Central component in molecular interactions underlying sperm crawling. Forms an extensive filament system that extends from sperm villipoda, along the leading edge of the pseudopod.</text>
</comment>
<dbReference type="PANTHER" id="PTHR22920:SF7">
    <property type="entry name" value="MSP DOMAIN-CONTAINING PROTEIN-RELATED"/>
    <property type="match status" value="1"/>
</dbReference>